<reference evidence="2" key="1">
    <citation type="journal article" date="2009" name="BMC Genomics">
        <title>The complete genome sequence of Staphylothermus marinus reveals differences in sulfur metabolism among heterotrophic Crenarchaeota.</title>
        <authorList>
            <person name="Anderson I.J."/>
            <person name="Dharmarajan L."/>
            <person name="Rodriguez J."/>
            <person name="Hooper S."/>
            <person name="Porat I."/>
            <person name="Ulrich L.E."/>
            <person name="Elkins J.G."/>
            <person name="Mavromatis K."/>
            <person name="Sun H."/>
            <person name="Land M."/>
            <person name="Lapidus A."/>
            <person name="Lucas S."/>
            <person name="Barry K."/>
            <person name="Huber H."/>
            <person name="Zhulin I.B."/>
            <person name="Whitman W.B."/>
            <person name="Mukhopadhyay B."/>
            <person name="Woese C."/>
            <person name="Bristow J."/>
            <person name="Kyrpides N."/>
        </authorList>
    </citation>
    <scope>NUCLEOTIDE SEQUENCE [LARGE SCALE GENOMIC DNA]</scope>
    <source>
        <strain evidence="2">ATCC 43588 / DSM 3639 / JCM 9404 / F1</strain>
    </source>
</reference>
<dbReference type="RefSeq" id="WP_011838880.1">
    <property type="nucleotide sequence ID" value="NC_009033.1"/>
</dbReference>
<dbReference type="eggNOG" id="arCOG09847">
    <property type="taxonomic scope" value="Archaea"/>
</dbReference>
<evidence type="ECO:0000313" key="2">
    <source>
        <dbReference type="Proteomes" id="UP000000254"/>
    </source>
</evidence>
<dbReference type="GeneID" id="41582798"/>
<keyword evidence="2" id="KW-1185">Reference proteome</keyword>
<organism evidence="1 2">
    <name type="scientific">Staphylothermus marinus (strain ATCC 43588 / DSM 3639 / JCM 9404 / F1)</name>
    <dbReference type="NCBI Taxonomy" id="399550"/>
    <lineage>
        <taxon>Archaea</taxon>
        <taxon>Thermoproteota</taxon>
        <taxon>Thermoprotei</taxon>
        <taxon>Desulfurococcales</taxon>
        <taxon>Desulfurococcaceae</taxon>
        <taxon>Staphylothermus</taxon>
    </lineage>
</organism>
<reference evidence="1 2" key="2">
    <citation type="journal article" date="2009" name="Stand. Genomic Sci.">
        <title>Complete genome sequence of Staphylothermus marinus Stetter and Fiala 1986 type strain F1.</title>
        <authorList>
            <person name="Anderson I.J."/>
            <person name="Sun H."/>
            <person name="Lapidus A."/>
            <person name="Copeland A."/>
            <person name="Glavina Del Rio T."/>
            <person name="Tice H."/>
            <person name="Dalin E."/>
            <person name="Lucas S."/>
            <person name="Barry K."/>
            <person name="Land M."/>
            <person name="Richardson P."/>
            <person name="Huber H."/>
            <person name="Kyrpides N.C."/>
        </authorList>
    </citation>
    <scope>NUCLEOTIDE SEQUENCE [LARGE SCALE GENOMIC DNA]</scope>
    <source>
        <strain evidence="2">ATCC 43588 / DSM 3639 / JCM 9404 / F1</strain>
    </source>
</reference>
<name>A3DM29_STAMF</name>
<evidence type="ECO:0000313" key="1">
    <source>
        <dbReference type="EMBL" id="ABN69689.1"/>
    </source>
</evidence>
<dbReference type="KEGG" id="smr:Smar_0582"/>
<dbReference type="Proteomes" id="UP000000254">
    <property type="component" value="Chromosome"/>
</dbReference>
<accession>A3DM29</accession>
<dbReference type="EMBL" id="CP000575">
    <property type="protein sequence ID" value="ABN69689.1"/>
    <property type="molecule type" value="Genomic_DNA"/>
</dbReference>
<dbReference type="AlphaFoldDB" id="A3DM29"/>
<dbReference type="HOGENOM" id="CLU_2353326_0_0_2"/>
<proteinExistence type="predicted"/>
<dbReference type="OrthoDB" id="384563at2157"/>
<sequence>MCLSSINYFSAHSELKQEANNYARSLKSKLNIDSRKILRPTSSTGLFSPNITYVMDQRNYPSHIKLYVEPEVMIRGVVRQLDYAIVDHRDPAIVEK</sequence>
<gene>
    <name evidence="1" type="ordered locus">Smar_0582</name>
</gene>
<protein>
    <submittedName>
        <fullName evidence="1">Uncharacterized protein</fullName>
    </submittedName>
</protein>